<evidence type="ECO:0000313" key="1">
    <source>
        <dbReference type="EMBL" id="SJZ71642.1"/>
    </source>
</evidence>
<evidence type="ECO:0000313" key="2">
    <source>
        <dbReference type="Proteomes" id="UP000189956"/>
    </source>
</evidence>
<protein>
    <recommendedName>
        <fullName evidence="3">DUF4403 family protein</fullName>
    </recommendedName>
</protein>
<name>A0A1T4MXB7_PORCN</name>
<evidence type="ECO:0008006" key="3">
    <source>
        <dbReference type="Google" id="ProtNLM"/>
    </source>
</evidence>
<proteinExistence type="predicted"/>
<dbReference type="RefSeq" id="WP_126464394.1">
    <property type="nucleotide sequence ID" value="NZ_FUWL01000016.1"/>
</dbReference>
<dbReference type="EMBL" id="FUWL01000016">
    <property type="protein sequence ID" value="SJZ71642.1"/>
    <property type="molecule type" value="Genomic_DNA"/>
</dbReference>
<dbReference type="PROSITE" id="PS51257">
    <property type="entry name" value="PROKAR_LIPOPROTEIN"/>
    <property type="match status" value="1"/>
</dbReference>
<gene>
    <name evidence="1" type="ORF">SAMN02745205_01708</name>
</gene>
<organism evidence="1 2">
    <name type="scientific">Porphyromonas cangingivalis</name>
    <dbReference type="NCBI Taxonomy" id="36874"/>
    <lineage>
        <taxon>Bacteria</taxon>
        <taxon>Pseudomonadati</taxon>
        <taxon>Bacteroidota</taxon>
        <taxon>Bacteroidia</taxon>
        <taxon>Bacteroidales</taxon>
        <taxon>Porphyromonadaceae</taxon>
        <taxon>Porphyromonas</taxon>
    </lineage>
</organism>
<dbReference type="AlphaFoldDB" id="A0A1T4MXB7"/>
<dbReference type="Proteomes" id="UP000189956">
    <property type="component" value="Unassembled WGS sequence"/>
</dbReference>
<sequence>MYRQISMLLALALSVLGCIDRDYFKGEVRLVAEEPPSLVAPAVYASANLKDILIKGDRERASVLRVDDKGVLKLHKRLESVYRANLLELILPEKREYRTQVRWTVPHRTWSGSAVVMTEEVQLPVQEGEFLLNLPEKVVSIDRLTWSCRAKLSIPDLPVHMSYSLELPEIKDENNRPLKVEWRTDEGSGELDKLLPRLTMENKKGSAISLKYRLSARTLGTKRPGETLPREIMVDLALSELDVSNFEGRLSNTIDIKPKKPITFAYDEWDDLEDLAIQGSSLELDLRYRGKMGFSTKADISLTNKKGKTLRIKPTLPLITLNALDTEGSQKIPFEAGVLDDILSGLSKSGVSINAFSLDFSRSQIVLDKESFIDLSLVLDIPLRMKFGRLPIKFDFAAPRIPLNQHIDESQEGLLRNFALDIDVSSRLPIGFRIDGLTMLDKSGKEIEQGKIPIDFDLKNSPDGTQAQVSKLRLGLSLDQVRRLEQAHRIRFSGEVKSSDSWVELRPEQDVRFRIIVLINSK</sequence>
<reference evidence="1 2" key="1">
    <citation type="submission" date="2017-02" db="EMBL/GenBank/DDBJ databases">
        <authorList>
            <person name="Peterson S.W."/>
        </authorList>
    </citation>
    <scope>NUCLEOTIDE SEQUENCE [LARGE SCALE GENOMIC DNA]</scope>
    <source>
        <strain evidence="1 2">ATCC 700135</strain>
    </source>
</reference>
<accession>A0A1T4MXB7</accession>